<dbReference type="Gene3D" id="3.20.20.70">
    <property type="entry name" value="Aldolase class I"/>
    <property type="match status" value="1"/>
</dbReference>
<organism evidence="3 4">
    <name type="scientific">Patulibacter brassicae</name>
    <dbReference type="NCBI Taxonomy" id="1705717"/>
    <lineage>
        <taxon>Bacteria</taxon>
        <taxon>Bacillati</taxon>
        <taxon>Actinomycetota</taxon>
        <taxon>Thermoleophilia</taxon>
        <taxon>Solirubrobacterales</taxon>
        <taxon>Patulibacteraceae</taxon>
        <taxon>Patulibacter</taxon>
    </lineage>
</organism>
<gene>
    <name evidence="3" type="primary">aroF</name>
    <name evidence="3" type="ORF">SK069_02725</name>
</gene>
<name>A0ABU4VGD3_9ACTN</name>
<proteinExistence type="predicted"/>
<feature type="domain" description="DAHP synthetase I/KDSA" evidence="2">
    <location>
        <begin position="28"/>
        <end position="264"/>
    </location>
</feature>
<dbReference type="SUPFAM" id="SSF51569">
    <property type="entry name" value="Aldolase"/>
    <property type="match status" value="1"/>
</dbReference>
<comment type="caution">
    <text evidence="3">The sequence shown here is derived from an EMBL/GenBank/DDBJ whole genome shotgun (WGS) entry which is preliminary data.</text>
</comment>
<dbReference type="GO" id="GO:0003849">
    <property type="term" value="F:3-deoxy-7-phosphoheptulonate synthase activity"/>
    <property type="evidence" value="ECO:0007669"/>
    <property type="project" value="UniProtKB-EC"/>
</dbReference>
<dbReference type="PANTHER" id="PTHR43018:SF1">
    <property type="entry name" value="PROTEIN AROA(G)"/>
    <property type="match status" value="1"/>
</dbReference>
<accession>A0ABU4VGD3</accession>
<dbReference type="InterPro" id="IPR052899">
    <property type="entry name" value="Class-I_DAHP_synthase"/>
</dbReference>
<sequence length="289" mass="29712">MSTTIPTPPASAGPTAPDEATLEIAGRRIGGGAFATIAGPCTVETREQTLEAARGLAAAGVQLFRGGAYKPRSSPYSFQGLGRDGLAILAEAKAETGLPIVTELTDVRDVEAVTAVADVVQVGARNMQNYPLLTEIGRSGTPVLVKRGLAATIDELLLAAEYVLAEGNRDVLLCERGIRTYETATRFTLDIAAIPVLKQRTSLPVVVDPSHAAGRRDLVLPLSLAAAAAGADGIIVEAHPRPEEALCDGPQQLPVDTFAAYLRQVEAAAALAGRAPAPVVAPAAGSPAA</sequence>
<keyword evidence="1 3" id="KW-0808">Transferase</keyword>
<keyword evidence="4" id="KW-1185">Reference proteome</keyword>
<dbReference type="NCBIfam" id="NF006421">
    <property type="entry name" value="PRK08673.1"/>
    <property type="match status" value="1"/>
</dbReference>
<dbReference type="NCBIfam" id="TIGR01361">
    <property type="entry name" value="DAHP_synth_Bsub"/>
    <property type="match status" value="1"/>
</dbReference>
<dbReference type="RefSeq" id="WP_319952643.1">
    <property type="nucleotide sequence ID" value="NZ_JAXAVX010000001.1"/>
</dbReference>
<dbReference type="InterPro" id="IPR006268">
    <property type="entry name" value="DAHP_syn_2"/>
</dbReference>
<dbReference type="NCBIfam" id="NF009239">
    <property type="entry name" value="PRK12595.1"/>
    <property type="match status" value="1"/>
</dbReference>
<dbReference type="PANTHER" id="PTHR43018">
    <property type="entry name" value="PHOSPHO-2-DEHYDRO-3-DEOXYHEPTONATE ALDOLASE"/>
    <property type="match status" value="1"/>
</dbReference>
<protein>
    <submittedName>
        <fullName evidence="3">3-deoxy-7-phosphoheptulonate synthase</fullName>
        <ecNumber evidence="3">2.5.1.54</ecNumber>
    </submittedName>
</protein>
<evidence type="ECO:0000313" key="4">
    <source>
        <dbReference type="Proteomes" id="UP001277761"/>
    </source>
</evidence>
<dbReference type="EMBL" id="JAXAVX010000001">
    <property type="protein sequence ID" value="MDX8150495.1"/>
    <property type="molecule type" value="Genomic_DNA"/>
</dbReference>
<evidence type="ECO:0000259" key="2">
    <source>
        <dbReference type="Pfam" id="PF00793"/>
    </source>
</evidence>
<dbReference type="Pfam" id="PF00793">
    <property type="entry name" value="DAHP_synth_1"/>
    <property type="match status" value="1"/>
</dbReference>
<evidence type="ECO:0000313" key="3">
    <source>
        <dbReference type="EMBL" id="MDX8150495.1"/>
    </source>
</evidence>
<dbReference type="InterPro" id="IPR006218">
    <property type="entry name" value="DAHP1/KDSA"/>
</dbReference>
<dbReference type="Proteomes" id="UP001277761">
    <property type="component" value="Unassembled WGS sequence"/>
</dbReference>
<evidence type="ECO:0000256" key="1">
    <source>
        <dbReference type="ARBA" id="ARBA00022679"/>
    </source>
</evidence>
<dbReference type="EC" id="2.5.1.54" evidence="3"/>
<dbReference type="InterPro" id="IPR013785">
    <property type="entry name" value="Aldolase_TIM"/>
</dbReference>
<reference evidence="3 4" key="1">
    <citation type="submission" date="2023-11" db="EMBL/GenBank/DDBJ databases">
        <authorList>
            <person name="Xu M."/>
            <person name="Jiang T."/>
        </authorList>
    </citation>
    <scope>NUCLEOTIDE SEQUENCE [LARGE SCALE GENOMIC DNA]</scope>
    <source>
        <strain evidence="3 4">SD</strain>
    </source>
</reference>